<dbReference type="GO" id="GO:0004252">
    <property type="term" value="F:serine-type endopeptidase activity"/>
    <property type="evidence" value="ECO:0007669"/>
    <property type="project" value="InterPro"/>
</dbReference>
<keyword evidence="3 7" id="KW-0812">Transmembrane</keyword>
<comment type="caution">
    <text evidence="9">The sequence shown here is derived from an EMBL/GenBank/DDBJ whole genome shotgun (WGS) entry which is preliminary data.</text>
</comment>
<dbReference type="InterPro" id="IPR050925">
    <property type="entry name" value="Rhomboid_protease_S54"/>
</dbReference>
<evidence type="ECO:0000256" key="7">
    <source>
        <dbReference type="SAM" id="Phobius"/>
    </source>
</evidence>
<accession>A0A242NGB9</accession>
<evidence type="ECO:0000313" key="11">
    <source>
        <dbReference type="Proteomes" id="UP000194800"/>
    </source>
</evidence>
<evidence type="ECO:0000313" key="9">
    <source>
        <dbReference type="EMBL" id="OTP98953.1"/>
    </source>
</evidence>
<organism evidence="9 12">
    <name type="scientific">Gilliamella apicola</name>
    <dbReference type="NCBI Taxonomy" id="1196095"/>
    <lineage>
        <taxon>Bacteria</taxon>
        <taxon>Pseudomonadati</taxon>
        <taxon>Pseudomonadota</taxon>
        <taxon>Gammaproteobacteria</taxon>
        <taxon>Orbales</taxon>
        <taxon>Orbaceae</taxon>
        <taxon>Gilliamella</taxon>
    </lineage>
</organism>
<evidence type="ECO:0000259" key="8">
    <source>
        <dbReference type="PROSITE" id="PS50011"/>
    </source>
</evidence>
<dbReference type="Proteomes" id="UP000194800">
    <property type="component" value="Unassembled WGS sequence"/>
</dbReference>
<dbReference type="PROSITE" id="PS50011">
    <property type="entry name" value="PROTEIN_KINASE_DOM"/>
    <property type="match status" value="1"/>
</dbReference>
<protein>
    <submittedName>
        <fullName evidence="9">Rhomboid family protein</fullName>
    </submittedName>
</protein>
<keyword evidence="4" id="KW-0378">Hydrolase</keyword>
<name>A0A242NGB9_9GAMM</name>
<dbReference type="GO" id="GO:0016020">
    <property type="term" value="C:membrane"/>
    <property type="evidence" value="ECO:0007669"/>
    <property type="project" value="UniProtKB-SubCell"/>
</dbReference>
<sequence length="244" mass="27076">MSFVKNLQFLYHQAKITSILVMINVAWFIISRLLDMRGLSDFGQSRFLIDWGADIAQLTFSGEYWRLFTNIFMHVGLAHLAMNMLALWSIGVILEKLIPPFAFIGIYLLSGLFGSLASDVATIHINVISCGASGAILGIITALLAYSLINRTDLQEMPIKSIVVSLLLTAGLGLLPSVDNMAHIGGALTGFILGGLITLCLRKFRYQSQICTVLTVLIFATASLILYWGYQHYQHDYLISGYRY</sequence>
<feature type="transmembrane region" description="Helical" evidence="7">
    <location>
        <begin position="210"/>
        <end position="230"/>
    </location>
</feature>
<dbReference type="PANTHER" id="PTHR43731:SF14">
    <property type="entry name" value="PRESENILIN-ASSOCIATED RHOMBOID-LIKE PROTEIN, MITOCHONDRIAL"/>
    <property type="match status" value="1"/>
</dbReference>
<dbReference type="EMBL" id="NART01000029">
    <property type="protein sequence ID" value="OTQ09887.1"/>
    <property type="molecule type" value="Genomic_DNA"/>
</dbReference>
<evidence type="ECO:0000313" key="12">
    <source>
        <dbReference type="Proteomes" id="UP000194977"/>
    </source>
</evidence>
<feature type="transmembrane region" description="Helical" evidence="7">
    <location>
        <begin position="158"/>
        <end position="175"/>
    </location>
</feature>
<feature type="transmembrane region" description="Helical" evidence="7">
    <location>
        <begin position="71"/>
        <end position="90"/>
    </location>
</feature>
<dbReference type="Pfam" id="PF01694">
    <property type="entry name" value="Rhomboid"/>
    <property type="match status" value="1"/>
</dbReference>
<dbReference type="SUPFAM" id="SSF144091">
    <property type="entry name" value="Rhomboid-like"/>
    <property type="match status" value="1"/>
</dbReference>
<dbReference type="InterPro" id="IPR035952">
    <property type="entry name" value="Rhomboid-like_sf"/>
</dbReference>
<dbReference type="EMBL" id="NARP01000023">
    <property type="protein sequence ID" value="OTP98953.1"/>
    <property type="molecule type" value="Genomic_DNA"/>
</dbReference>
<evidence type="ECO:0000256" key="3">
    <source>
        <dbReference type="ARBA" id="ARBA00022692"/>
    </source>
</evidence>
<reference evidence="11 12" key="1">
    <citation type="submission" date="2017-03" db="EMBL/GenBank/DDBJ databases">
        <title>Comparative genomics of honeybee gut symbionts reveal geographically distinct and subgroup specific antibiotic resistance.</title>
        <authorList>
            <person name="Ludvigsen J."/>
            <person name="Porcellato D."/>
            <person name="Labee-Lund T.M."/>
            <person name="Amdam G.V."/>
            <person name="Rudi K."/>
        </authorList>
    </citation>
    <scope>NUCLEOTIDE SEQUENCE [LARGE SCALE GENOMIC DNA]</scope>
    <source>
        <strain evidence="9 12">A-7-12</strain>
        <strain evidence="10 11">A-9-12</strain>
    </source>
</reference>
<dbReference type="PANTHER" id="PTHR43731">
    <property type="entry name" value="RHOMBOID PROTEASE"/>
    <property type="match status" value="1"/>
</dbReference>
<evidence type="ECO:0000256" key="6">
    <source>
        <dbReference type="ARBA" id="ARBA00023136"/>
    </source>
</evidence>
<keyword evidence="6 7" id="KW-0472">Membrane</keyword>
<feature type="domain" description="Protein kinase" evidence="8">
    <location>
        <begin position="1"/>
        <end position="164"/>
    </location>
</feature>
<dbReference type="GO" id="GO:0004672">
    <property type="term" value="F:protein kinase activity"/>
    <property type="evidence" value="ECO:0007669"/>
    <property type="project" value="InterPro"/>
</dbReference>
<dbReference type="Gene3D" id="1.20.1540.10">
    <property type="entry name" value="Rhomboid-like"/>
    <property type="match status" value="1"/>
</dbReference>
<comment type="similarity">
    <text evidence="2">Belongs to the peptidase S54 family.</text>
</comment>
<feature type="transmembrane region" description="Helical" evidence="7">
    <location>
        <begin position="12"/>
        <end position="30"/>
    </location>
</feature>
<proteinExistence type="inferred from homology"/>
<feature type="transmembrane region" description="Helical" evidence="7">
    <location>
        <begin position="97"/>
        <end position="117"/>
    </location>
</feature>
<gene>
    <name evidence="10" type="ORF">B6C91_07680</name>
    <name evidence="9" type="ORF">B6D08_09375</name>
</gene>
<evidence type="ECO:0000256" key="1">
    <source>
        <dbReference type="ARBA" id="ARBA00004141"/>
    </source>
</evidence>
<dbReference type="OrthoDB" id="9814037at2"/>
<dbReference type="AlphaFoldDB" id="A0A242NGB9"/>
<evidence type="ECO:0000256" key="4">
    <source>
        <dbReference type="ARBA" id="ARBA00022801"/>
    </source>
</evidence>
<keyword evidence="11" id="KW-1185">Reference proteome</keyword>
<dbReference type="RefSeq" id="WP_065602561.1">
    <property type="nucleotide sequence ID" value="NZ_CAMLEZ010000005.1"/>
</dbReference>
<dbReference type="InterPro" id="IPR022764">
    <property type="entry name" value="Peptidase_S54_rhomboid_dom"/>
</dbReference>
<feature type="transmembrane region" description="Helical" evidence="7">
    <location>
        <begin position="123"/>
        <end position="146"/>
    </location>
</feature>
<dbReference type="Proteomes" id="UP000194977">
    <property type="component" value="Unassembled WGS sequence"/>
</dbReference>
<evidence type="ECO:0000256" key="5">
    <source>
        <dbReference type="ARBA" id="ARBA00022989"/>
    </source>
</evidence>
<dbReference type="InterPro" id="IPR000719">
    <property type="entry name" value="Prot_kinase_dom"/>
</dbReference>
<evidence type="ECO:0000256" key="2">
    <source>
        <dbReference type="ARBA" id="ARBA00009045"/>
    </source>
</evidence>
<evidence type="ECO:0000313" key="10">
    <source>
        <dbReference type="EMBL" id="OTQ09887.1"/>
    </source>
</evidence>
<comment type="subcellular location">
    <subcellularLocation>
        <location evidence="1">Membrane</location>
        <topology evidence="1">Multi-pass membrane protein</topology>
    </subcellularLocation>
</comment>
<keyword evidence="5 7" id="KW-1133">Transmembrane helix</keyword>
<dbReference type="GO" id="GO:0005524">
    <property type="term" value="F:ATP binding"/>
    <property type="evidence" value="ECO:0007669"/>
    <property type="project" value="InterPro"/>
</dbReference>
<feature type="transmembrane region" description="Helical" evidence="7">
    <location>
        <begin position="181"/>
        <end position="201"/>
    </location>
</feature>